<evidence type="ECO:0000313" key="1">
    <source>
        <dbReference type="EMBL" id="KAK1373727.1"/>
    </source>
</evidence>
<evidence type="ECO:0000313" key="2">
    <source>
        <dbReference type="Proteomes" id="UP001237642"/>
    </source>
</evidence>
<sequence length="209" mass="23967">MHIISWKKISRPKNTGGLGIADIQLRNVALLSKWVWKWKWWEIPLTKDCIWESLKSFKSPSVKDAWGISISATLWTLWIARNQENFEGMKLNQKNLEYLIIFRSLSWCEAVNLLEENSLNVWVRNPIGAILRSSTHDQNFLNVFQVIGYVDGSWKEDHLGKTVACIGDFLIDSDGNQIFLFSGPVKVAAPIVSEFEALIFLLEKIKSSK</sequence>
<name>A0AAD8MI70_9APIA</name>
<comment type="caution">
    <text evidence="1">The sequence shown here is derived from an EMBL/GenBank/DDBJ whole genome shotgun (WGS) entry which is preliminary data.</text>
</comment>
<organism evidence="1 2">
    <name type="scientific">Heracleum sosnowskyi</name>
    <dbReference type="NCBI Taxonomy" id="360622"/>
    <lineage>
        <taxon>Eukaryota</taxon>
        <taxon>Viridiplantae</taxon>
        <taxon>Streptophyta</taxon>
        <taxon>Embryophyta</taxon>
        <taxon>Tracheophyta</taxon>
        <taxon>Spermatophyta</taxon>
        <taxon>Magnoliopsida</taxon>
        <taxon>eudicotyledons</taxon>
        <taxon>Gunneridae</taxon>
        <taxon>Pentapetalae</taxon>
        <taxon>asterids</taxon>
        <taxon>campanulids</taxon>
        <taxon>Apiales</taxon>
        <taxon>Apiaceae</taxon>
        <taxon>Apioideae</taxon>
        <taxon>apioid superclade</taxon>
        <taxon>Tordylieae</taxon>
        <taxon>Tordyliinae</taxon>
        <taxon>Heracleum</taxon>
    </lineage>
</organism>
<gene>
    <name evidence="1" type="ORF">POM88_029920</name>
</gene>
<dbReference type="EMBL" id="JAUIZM010000007">
    <property type="protein sequence ID" value="KAK1373727.1"/>
    <property type="molecule type" value="Genomic_DNA"/>
</dbReference>
<protein>
    <submittedName>
        <fullName evidence="1">Uncharacterized protein</fullName>
    </submittedName>
</protein>
<accession>A0AAD8MI70</accession>
<dbReference type="AlphaFoldDB" id="A0AAD8MI70"/>
<dbReference type="Proteomes" id="UP001237642">
    <property type="component" value="Unassembled WGS sequence"/>
</dbReference>
<reference evidence="1" key="2">
    <citation type="submission" date="2023-05" db="EMBL/GenBank/DDBJ databases">
        <authorList>
            <person name="Schelkunov M.I."/>
        </authorList>
    </citation>
    <scope>NUCLEOTIDE SEQUENCE</scope>
    <source>
        <strain evidence="1">Hsosn_3</strain>
        <tissue evidence="1">Leaf</tissue>
    </source>
</reference>
<proteinExistence type="predicted"/>
<keyword evidence="2" id="KW-1185">Reference proteome</keyword>
<reference evidence="1" key="1">
    <citation type="submission" date="2023-02" db="EMBL/GenBank/DDBJ databases">
        <title>Genome of toxic invasive species Heracleum sosnowskyi carries increased number of genes despite the absence of recent whole-genome duplications.</title>
        <authorList>
            <person name="Schelkunov M."/>
            <person name="Shtratnikova V."/>
            <person name="Makarenko M."/>
            <person name="Klepikova A."/>
            <person name="Omelchenko D."/>
            <person name="Novikova G."/>
            <person name="Obukhova E."/>
            <person name="Bogdanov V."/>
            <person name="Penin A."/>
            <person name="Logacheva M."/>
        </authorList>
    </citation>
    <scope>NUCLEOTIDE SEQUENCE</scope>
    <source>
        <strain evidence="1">Hsosn_3</strain>
        <tissue evidence="1">Leaf</tissue>
    </source>
</reference>